<feature type="region of interest" description="Disordered" evidence="1">
    <location>
        <begin position="37"/>
        <end position="56"/>
    </location>
</feature>
<sequence length="149" mass="15977">MAPQPAKTGFATSSPYEEKIGYYRAIRNGNQIFVSGTTSVDPRSPANAPQILHPEDAKQQTRVALEECIRAIQGLGGKGPEDIVRVKMFVSRHEDCEAVGQGFSEILGKHNRGGDGMIGAAATMIVVNGGFINKGMLVEIEVDAIVEHI</sequence>
<reference evidence="2" key="2">
    <citation type="journal article" date="2023" name="IMA Fungus">
        <title>Comparative genomic study of the Penicillium genus elucidates a diverse pangenome and 15 lateral gene transfer events.</title>
        <authorList>
            <person name="Petersen C."/>
            <person name="Sorensen T."/>
            <person name="Nielsen M.R."/>
            <person name="Sondergaard T.E."/>
            <person name="Sorensen J.L."/>
            <person name="Fitzpatrick D.A."/>
            <person name="Frisvad J.C."/>
            <person name="Nielsen K.L."/>
        </authorList>
    </citation>
    <scope>NUCLEOTIDE SEQUENCE</scope>
    <source>
        <strain evidence="2">IBT 29495</strain>
    </source>
</reference>
<proteinExistence type="predicted"/>
<dbReference type="InterPro" id="IPR006175">
    <property type="entry name" value="YjgF/YER057c/UK114"/>
</dbReference>
<comment type="caution">
    <text evidence="2">The sequence shown here is derived from an EMBL/GenBank/DDBJ whole genome shotgun (WGS) entry which is preliminary data.</text>
</comment>
<evidence type="ECO:0008006" key="4">
    <source>
        <dbReference type="Google" id="ProtNLM"/>
    </source>
</evidence>
<accession>A0A9W9XR00</accession>
<evidence type="ECO:0000256" key="1">
    <source>
        <dbReference type="SAM" id="MobiDB-lite"/>
    </source>
</evidence>
<dbReference type="PANTHER" id="PTHR43857">
    <property type="entry name" value="BLR7761 PROTEIN"/>
    <property type="match status" value="1"/>
</dbReference>
<reference evidence="2" key="1">
    <citation type="submission" date="2022-12" db="EMBL/GenBank/DDBJ databases">
        <authorList>
            <person name="Petersen C."/>
        </authorList>
    </citation>
    <scope>NUCLEOTIDE SEQUENCE</scope>
    <source>
        <strain evidence="2">IBT 29495</strain>
    </source>
</reference>
<keyword evidence="3" id="KW-1185">Reference proteome</keyword>
<evidence type="ECO:0000313" key="2">
    <source>
        <dbReference type="EMBL" id="KAJ5497616.1"/>
    </source>
</evidence>
<dbReference type="OrthoDB" id="686384at2759"/>
<dbReference type="AlphaFoldDB" id="A0A9W9XR00"/>
<gene>
    <name evidence="2" type="ORF">N7463_009603</name>
</gene>
<dbReference type="PANTHER" id="PTHR43857:SF1">
    <property type="entry name" value="YJGH FAMILY PROTEIN"/>
    <property type="match status" value="1"/>
</dbReference>
<dbReference type="SUPFAM" id="SSF55298">
    <property type="entry name" value="YjgF-like"/>
    <property type="match status" value="1"/>
</dbReference>
<organism evidence="2 3">
    <name type="scientific">Penicillium fimorum</name>
    <dbReference type="NCBI Taxonomy" id="1882269"/>
    <lineage>
        <taxon>Eukaryota</taxon>
        <taxon>Fungi</taxon>
        <taxon>Dikarya</taxon>
        <taxon>Ascomycota</taxon>
        <taxon>Pezizomycotina</taxon>
        <taxon>Eurotiomycetes</taxon>
        <taxon>Eurotiomycetidae</taxon>
        <taxon>Eurotiales</taxon>
        <taxon>Aspergillaceae</taxon>
        <taxon>Penicillium</taxon>
    </lineage>
</organism>
<protein>
    <recommendedName>
        <fullName evidence="4">YjgF-like protein</fullName>
    </recommendedName>
</protein>
<dbReference type="Proteomes" id="UP001149954">
    <property type="component" value="Unassembled WGS sequence"/>
</dbReference>
<dbReference type="Gene3D" id="3.30.1330.40">
    <property type="entry name" value="RutC-like"/>
    <property type="match status" value="1"/>
</dbReference>
<dbReference type="Pfam" id="PF01042">
    <property type="entry name" value="Ribonuc_L-PSP"/>
    <property type="match status" value="1"/>
</dbReference>
<dbReference type="InterPro" id="IPR035959">
    <property type="entry name" value="RutC-like_sf"/>
</dbReference>
<name>A0A9W9XR00_9EURO</name>
<evidence type="ECO:0000313" key="3">
    <source>
        <dbReference type="Proteomes" id="UP001149954"/>
    </source>
</evidence>
<dbReference type="EMBL" id="JAPWDS010000005">
    <property type="protein sequence ID" value="KAJ5497616.1"/>
    <property type="molecule type" value="Genomic_DNA"/>
</dbReference>